<name>A0A7W6GLX6_9HYPH</name>
<organism evidence="1 2">
    <name type="scientific">Mycoplana azooxidifex</name>
    <dbReference type="NCBI Taxonomy" id="1636188"/>
    <lineage>
        <taxon>Bacteria</taxon>
        <taxon>Pseudomonadati</taxon>
        <taxon>Pseudomonadota</taxon>
        <taxon>Alphaproteobacteria</taxon>
        <taxon>Hyphomicrobiales</taxon>
        <taxon>Rhizobiaceae</taxon>
        <taxon>Mycoplana</taxon>
    </lineage>
</organism>
<keyword evidence="2" id="KW-1185">Reference proteome</keyword>
<evidence type="ECO:0000313" key="2">
    <source>
        <dbReference type="Proteomes" id="UP000574761"/>
    </source>
</evidence>
<gene>
    <name evidence="1" type="ORF">GGQ64_005109</name>
</gene>
<dbReference type="EMBL" id="JACIEE010000014">
    <property type="protein sequence ID" value="MBB3979862.1"/>
    <property type="molecule type" value="Genomic_DNA"/>
</dbReference>
<accession>A0A7W6GLX6</accession>
<protein>
    <recommendedName>
        <fullName evidence="3">Mur ligase</fullName>
    </recommendedName>
</protein>
<dbReference type="GO" id="GO:0005975">
    <property type="term" value="P:carbohydrate metabolic process"/>
    <property type="evidence" value="ECO:0007669"/>
    <property type="project" value="InterPro"/>
</dbReference>
<evidence type="ECO:0008006" key="3">
    <source>
        <dbReference type="Google" id="ProtNLM"/>
    </source>
</evidence>
<dbReference type="Proteomes" id="UP000574761">
    <property type="component" value="Unassembled WGS sequence"/>
</dbReference>
<dbReference type="Gene3D" id="1.50.10.10">
    <property type="match status" value="1"/>
</dbReference>
<dbReference type="InterPro" id="IPR012341">
    <property type="entry name" value="6hp_glycosidase-like_sf"/>
</dbReference>
<evidence type="ECO:0000313" key="1">
    <source>
        <dbReference type="EMBL" id="MBB3979862.1"/>
    </source>
</evidence>
<comment type="caution">
    <text evidence="1">The sequence shown here is derived from an EMBL/GenBank/DDBJ whole genome shotgun (WGS) entry which is preliminary data.</text>
</comment>
<dbReference type="SUPFAM" id="SSF48208">
    <property type="entry name" value="Six-hairpin glycosidases"/>
    <property type="match status" value="1"/>
</dbReference>
<dbReference type="RefSeq" id="WP_183808049.1">
    <property type="nucleotide sequence ID" value="NZ_JACIEE010000014.1"/>
</dbReference>
<sequence length="567" mass="64739">MTKLQVPTERVLANLRQAAAALEGEAIDGTSSHFRRKPKLVLIVSVSDAQTRAICATGVGNTLDTAWRAAIAHLRKRMPDENRWQWIKIDVVHSIRFATPPEVLAELSGRRRNYFRHGIAFDPNFNTALLEQELNGIAAWVCDAGRPLGLNFERINRYLQTSRKQPPLSSGVQQQPAWYLFDTKSLFSDRTGEVRILADCGFGQGLRAAPMVADEIENLIDNAGLYLTRQMRDDGSFVYGYFPAYDAVIPTYNILRHCGTLYAMLEAWEATGNGEIGRHVPRGIDHVLRTAMRRDGDRLFVVDHANHGEIKLGAQAVLVLTIAKFTSLTRDARYLPVARALANGIVERFLDPASGAFVHVLQGEALAVKDRFRIVFYDGEAVLALLRLHEIDRDPLWLTSAIKAFEHFIRTDHWKHHDHWLAYCANEITRYHPEQRYFEFGLKNGFGNLPFIRERETAYPTFLELLMATLLLVDTMKTTGNPLPPPYDVRALVEAIDHRAEHQRLGCFYPEMAMYFKAPQRIAGSFFSRHHAFRVRIDDVEHFISGYCLYLHNVVRIRQRMSRQCER</sequence>
<reference evidence="1 2" key="1">
    <citation type="submission" date="2020-08" db="EMBL/GenBank/DDBJ databases">
        <title>Genomic Encyclopedia of Type Strains, Phase IV (KMG-IV): sequencing the most valuable type-strain genomes for metagenomic binning, comparative biology and taxonomic classification.</title>
        <authorList>
            <person name="Goeker M."/>
        </authorList>
    </citation>
    <scope>NUCLEOTIDE SEQUENCE [LARGE SCALE GENOMIC DNA]</scope>
    <source>
        <strain evidence="1 2">DSM 100211</strain>
    </source>
</reference>
<dbReference type="AlphaFoldDB" id="A0A7W6GLX6"/>
<dbReference type="InterPro" id="IPR008928">
    <property type="entry name" value="6-hairpin_glycosidase_sf"/>
</dbReference>
<proteinExistence type="predicted"/>